<organism evidence="3 4">
    <name type="scientific">Massilia atriviolacea</name>
    <dbReference type="NCBI Taxonomy" id="2495579"/>
    <lineage>
        <taxon>Bacteria</taxon>
        <taxon>Pseudomonadati</taxon>
        <taxon>Pseudomonadota</taxon>
        <taxon>Betaproteobacteria</taxon>
        <taxon>Burkholderiales</taxon>
        <taxon>Oxalobacteraceae</taxon>
        <taxon>Telluria group</taxon>
        <taxon>Massilia</taxon>
    </lineage>
</organism>
<accession>A0A430HRX5</accession>
<name>A0A430HRX5_9BURK</name>
<reference evidence="3 4" key="1">
    <citation type="submission" date="2018-12" db="EMBL/GenBank/DDBJ databases">
        <authorList>
            <person name="Yang E."/>
        </authorList>
    </citation>
    <scope>NUCLEOTIDE SEQUENCE [LARGE SCALE GENOMIC DNA]</scope>
    <source>
        <strain evidence="3 4">SOD</strain>
    </source>
</reference>
<feature type="transmembrane region" description="Helical" evidence="1">
    <location>
        <begin position="12"/>
        <end position="36"/>
    </location>
</feature>
<sequence length="182" mass="19964">MSKVKFFRPRAAQAGAVLVTGLVFLVVLTMFVLALVRSGTLEERMARNARDQQVAREAAEAMLRDAEAVSFSKPPFDPYDSSQFSKTCKNGLCLKPVVAAGWDKLDWKDASLTRGFSKADQHVGKVSVQPRYIIEMITAPVKVNTWCEPGIARITARGEGNGGAVAFLQTTIRYRPTATHCD</sequence>
<feature type="domain" description="Type 4 fimbrial biogenesis protein PilX N-terminal" evidence="2">
    <location>
        <begin position="14"/>
        <end position="62"/>
    </location>
</feature>
<evidence type="ECO:0000313" key="4">
    <source>
        <dbReference type="Proteomes" id="UP000278085"/>
    </source>
</evidence>
<evidence type="ECO:0000259" key="2">
    <source>
        <dbReference type="Pfam" id="PF14341"/>
    </source>
</evidence>
<dbReference type="Pfam" id="PF14341">
    <property type="entry name" value="PilX_N"/>
    <property type="match status" value="1"/>
</dbReference>
<gene>
    <name evidence="3" type="ORF">EJB06_04040</name>
</gene>
<dbReference type="Proteomes" id="UP000278085">
    <property type="component" value="Unassembled WGS sequence"/>
</dbReference>
<protein>
    <recommendedName>
        <fullName evidence="2">Type 4 fimbrial biogenesis protein PilX N-terminal domain-containing protein</fullName>
    </recommendedName>
</protein>
<comment type="caution">
    <text evidence="3">The sequence shown here is derived from an EMBL/GenBank/DDBJ whole genome shotgun (WGS) entry which is preliminary data.</text>
</comment>
<dbReference type="InterPro" id="IPR025746">
    <property type="entry name" value="PilX_N_dom"/>
</dbReference>
<dbReference type="EMBL" id="RXLQ01000002">
    <property type="protein sequence ID" value="RSZ60295.1"/>
    <property type="molecule type" value="Genomic_DNA"/>
</dbReference>
<evidence type="ECO:0000313" key="3">
    <source>
        <dbReference type="EMBL" id="RSZ60295.1"/>
    </source>
</evidence>
<keyword evidence="1" id="KW-0472">Membrane</keyword>
<proteinExistence type="predicted"/>
<dbReference type="OrthoDB" id="8776975at2"/>
<dbReference type="AlphaFoldDB" id="A0A430HRX5"/>
<keyword evidence="1" id="KW-1133">Transmembrane helix</keyword>
<keyword evidence="4" id="KW-1185">Reference proteome</keyword>
<evidence type="ECO:0000256" key="1">
    <source>
        <dbReference type="SAM" id="Phobius"/>
    </source>
</evidence>
<keyword evidence="1" id="KW-0812">Transmembrane</keyword>
<dbReference type="RefSeq" id="WP_126072707.1">
    <property type="nucleotide sequence ID" value="NZ_CP051166.1"/>
</dbReference>